<dbReference type="WBParaSite" id="GPUH_0001174501-mRNA-1">
    <property type="protein sequence ID" value="GPUH_0001174501-mRNA-1"/>
    <property type="gene ID" value="GPUH_0001174501"/>
</dbReference>
<keyword evidence="1" id="KW-0472">Membrane</keyword>
<evidence type="ECO:0000313" key="3">
    <source>
        <dbReference type="Proteomes" id="UP000271098"/>
    </source>
</evidence>
<reference evidence="4" key="1">
    <citation type="submission" date="2016-06" db="UniProtKB">
        <authorList>
            <consortium name="WormBaseParasite"/>
        </authorList>
    </citation>
    <scope>IDENTIFICATION</scope>
</reference>
<sequence length="102" mass="11577">MLSTNYQVYYMQDCIENFNANGQEEEDGFFFCVFCVETALGLLLSVGMAMARCLEDREPKRAKCKVENETNSAAHSREHVCSLQYRTPLPHNAGRNSASKEM</sequence>
<accession>A0A183DSP0</accession>
<protein>
    <submittedName>
        <fullName evidence="2 4">Uncharacterized protein</fullName>
    </submittedName>
</protein>
<proteinExistence type="predicted"/>
<evidence type="ECO:0000313" key="2">
    <source>
        <dbReference type="EMBL" id="VDN19169.1"/>
    </source>
</evidence>
<keyword evidence="3" id="KW-1185">Reference proteome</keyword>
<evidence type="ECO:0000256" key="1">
    <source>
        <dbReference type="SAM" id="Phobius"/>
    </source>
</evidence>
<name>A0A183DSP0_9BILA</name>
<keyword evidence="1" id="KW-1133">Transmembrane helix</keyword>
<organism evidence="4">
    <name type="scientific">Gongylonema pulchrum</name>
    <dbReference type="NCBI Taxonomy" id="637853"/>
    <lineage>
        <taxon>Eukaryota</taxon>
        <taxon>Metazoa</taxon>
        <taxon>Ecdysozoa</taxon>
        <taxon>Nematoda</taxon>
        <taxon>Chromadorea</taxon>
        <taxon>Rhabditida</taxon>
        <taxon>Spirurina</taxon>
        <taxon>Spiruromorpha</taxon>
        <taxon>Spiruroidea</taxon>
        <taxon>Gongylonematidae</taxon>
        <taxon>Gongylonema</taxon>
    </lineage>
</organism>
<evidence type="ECO:0000313" key="4">
    <source>
        <dbReference type="WBParaSite" id="GPUH_0001174501-mRNA-1"/>
    </source>
</evidence>
<dbReference type="Proteomes" id="UP000271098">
    <property type="component" value="Unassembled WGS sequence"/>
</dbReference>
<reference evidence="2 3" key="2">
    <citation type="submission" date="2018-11" db="EMBL/GenBank/DDBJ databases">
        <authorList>
            <consortium name="Pathogen Informatics"/>
        </authorList>
    </citation>
    <scope>NUCLEOTIDE SEQUENCE [LARGE SCALE GENOMIC DNA]</scope>
</reference>
<dbReference type="AlphaFoldDB" id="A0A183DSP0"/>
<gene>
    <name evidence="2" type="ORF">GPUH_LOCUS11731</name>
</gene>
<keyword evidence="1" id="KW-0812">Transmembrane</keyword>
<feature type="transmembrane region" description="Helical" evidence="1">
    <location>
        <begin position="28"/>
        <end position="51"/>
    </location>
</feature>
<dbReference type="EMBL" id="UYRT01078762">
    <property type="protein sequence ID" value="VDN19169.1"/>
    <property type="molecule type" value="Genomic_DNA"/>
</dbReference>